<feature type="domain" description="Glycoside hydrolase family 20 catalytic" evidence="8">
    <location>
        <begin position="179"/>
        <end position="490"/>
    </location>
</feature>
<dbReference type="InterPro" id="IPR025705">
    <property type="entry name" value="Beta_hexosaminidase_sua/sub"/>
</dbReference>
<dbReference type="Pfam" id="PF02838">
    <property type="entry name" value="Glyco_hydro_20b"/>
    <property type="match status" value="1"/>
</dbReference>
<evidence type="ECO:0000259" key="8">
    <source>
        <dbReference type="Pfam" id="PF00728"/>
    </source>
</evidence>
<dbReference type="PANTHER" id="PTHR22600">
    <property type="entry name" value="BETA-HEXOSAMINIDASE"/>
    <property type="match status" value="1"/>
</dbReference>
<evidence type="ECO:0000256" key="4">
    <source>
        <dbReference type="ARBA" id="ARBA00022801"/>
    </source>
</evidence>
<dbReference type="InterPro" id="IPR015882">
    <property type="entry name" value="HEX_bac_N"/>
</dbReference>
<dbReference type="AlphaFoldDB" id="A0A6I2MPF6"/>
<dbReference type="PROSITE" id="PS51257">
    <property type="entry name" value="PROKAR_LIPOPROTEIN"/>
    <property type="match status" value="1"/>
</dbReference>
<dbReference type="PRINTS" id="PR00738">
    <property type="entry name" value="GLHYDRLASE20"/>
</dbReference>
<keyword evidence="4 10" id="KW-0378">Hydrolase</keyword>
<evidence type="ECO:0000259" key="9">
    <source>
        <dbReference type="Pfam" id="PF02838"/>
    </source>
</evidence>
<dbReference type="InterPro" id="IPR017853">
    <property type="entry name" value="GH"/>
</dbReference>
<dbReference type="GO" id="GO:0030203">
    <property type="term" value="P:glycosaminoglycan metabolic process"/>
    <property type="evidence" value="ECO:0007669"/>
    <property type="project" value="TreeGrafter"/>
</dbReference>
<comment type="similarity">
    <text evidence="2">Belongs to the glycosyl hydrolase 20 family.</text>
</comment>
<gene>
    <name evidence="10" type="ORF">GJ691_09480</name>
</gene>
<comment type="catalytic activity">
    <reaction evidence="1">
        <text>Hydrolysis of terminal non-reducing N-acetyl-D-hexosamine residues in N-acetyl-beta-D-hexosaminides.</text>
        <dbReference type="EC" id="3.2.1.52"/>
    </reaction>
</comment>
<feature type="active site" description="Proton donor" evidence="6">
    <location>
        <position position="342"/>
    </location>
</feature>
<keyword evidence="7" id="KW-0732">Signal</keyword>
<evidence type="ECO:0000256" key="5">
    <source>
        <dbReference type="ARBA" id="ARBA00023295"/>
    </source>
</evidence>
<dbReference type="Pfam" id="PF00728">
    <property type="entry name" value="Glyco_hydro_20"/>
    <property type="match status" value="1"/>
</dbReference>
<dbReference type="Proteomes" id="UP000443153">
    <property type="component" value="Unassembled WGS sequence"/>
</dbReference>
<dbReference type="SUPFAM" id="SSF51445">
    <property type="entry name" value="(Trans)glycosidases"/>
    <property type="match status" value="1"/>
</dbReference>
<reference evidence="10 11" key="1">
    <citation type="submission" date="2019-11" db="EMBL/GenBank/DDBJ databases">
        <title>Maribacter lutea sp. nov., a marine bacterium isolated from intertidal sand.</title>
        <authorList>
            <person name="Liu A."/>
        </authorList>
    </citation>
    <scope>NUCLEOTIDE SEQUENCE [LARGE SCALE GENOMIC DNA]</scope>
    <source>
        <strain evidence="10 11">RZ05</strain>
    </source>
</reference>
<name>A0A6I2MPF6_9FLAO</name>
<feature type="chain" id="PRO_5026120854" description="beta-N-acetylhexosaminidase" evidence="7">
    <location>
        <begin position="22"/>
        <end position="538"/>
    </location>
</feature>
<dbReference type="SUPFAM" id="SSF55545">
    <property type="entry name" value="beta-N-acetylhexosaminidase-like domain"/>
    <property type="match status" value="1"/>
</dbReference>
<dbReference type="Gene3D" id="3.20.20.80">
    <property type="entry name" value="Glycosidases"/>
    <property type="match status" value="1"/>
</dbReference>
<evidence type="ECO:0000256" key="7">
    <source>
        <dbReference type="SAM" id="SignalP"/>
    </source>
</evidence>
<dbReference type="EC" id="3.2.1.52" evidence="3"/>
<feature type="signal peptide" evidence="7">
    <location>
        <begin position="1"/>
        <end position="21"/>
    </location>
</feature>
<evidence type="ECO:0000256" key="1">
    <source>
        <dbReference type="ARBA" id="ARBA00001231"/>
    </source>
</evidence>
<evidence type="ECO:0000256" key="6">
    <source>
        <dbReference type="PIRSR" id="PIRSR625705-1"/>
    </source>
</evidence>
<sequence>MIRSIVTRVLTVLFISAIITACQKEQKKQIDFPPTDLSKENLIPKPLKIIATNKTFGLDRHTAIYTNQKDEGFFEIGQFLADKIKAKIDLDVPVNEAGTNPIERIIYINRSDSLELNAPESYELYINPDSVIINSNTAEGAFRGIQTLRQIIPEQSNDTLAEQRIWPIPSGKIVDNPTFGFRGAMLDVARHFFSVDDVKKYIDLLAYYKINILHLHLTDDQGWRIEIKSWPKLTEIGGSTEVGGEAGGFYTQEDYKEIVAYASKHHMTIIPEVDMPGHTNAASVSYPFLNGNGKTPKLYEGTRVGFSTFDTRKDTVYAFIDDVVREISEITPGPYFHIGGDESHVTKKNDYIHFVEKVEKIVQKHGKKMIGWDEIASAEVDSSSISQYWSSGDNAQKAVKRGMKIILSPAKRAYLDMQYDTLSKHGLHWAAYIPVDSAYVWTPEEYEGIPMENILGVEAPLWSETISNMGELEYLAFPRVIGYSELSWTSKENRNWENYKLRLANQAPYLDRMDVKYYASPLIDWKKSKYSYKEIKKD</sequence>
<dbReference type="GO" id="GO:0005975">
    <property type="term" value="P:carbohydrate metabolic process"/>
    <property type="evidence" value="ECO:0007669"/>
    <property type="project" value="InterPro"/>
</dbReference>
<dbReference type="PIRSF" id="PIRSF001093">
    <property type="entry name" value="B-hxosamndse_ab_euk"/>
    <property type="match status" value="1"/>
</dbReference>
<dbReference type="GO" id="GO:0016020">
    <property type="term" value="C:membrane"/>
    <property type="evidence" value="ECO:0007669"/>
    <property type="project" value="TreeGrafter"/>
</dbReference>
<dbReference type="InterPro" id="IPR015883">
    <property type="entry name" value="Glyco_hydro_20_cat"/>
</dbReference>
<dbReference type="RefSeq" id="WP_154366240.1">
    <property type="nucleotide sequence ID" value="NZ_WKJH01000006.1"/>
</dbReference>
<dbReference type="GO" id="GO:0004563">
    <property type="term" value="F:beta-N-acetylhexosaminidase activity"/>
    <property type="evidence" value="ECO:0007669"/>
    <property type="project" value="UniProtKB-EC"/>
</dbReference>
<dbReference type="Gene3D" id="3.30.379.10">
    <property type="entry name" value="Chitobiase/beta-hexosaminidase domain 2-like"/>
    <property type="match status" value="1"/>
</dbReference>
<accession>A0A6I2MPF6</accession>
<organism evidence="10 11">
    <name type="scientific">Maribacter luteus</name>
    <dbReference type="NCBI Taxonomy" id="2594478"/>
    <lineage>
        <taxon>Bacteria</taxon>
        <taxon>Pseudomonadati</taxon>
        <taxon>Bacteroidota</taxon>
        <taxon>Flavobacteriia</taxon>
        <taxon>Flavobacteriales</taxon>
        <taxon>Flavobacteriaceae</taxon>
        <taxon>Maribacter</taxon>
    </lineage>
</organism>
<dbReference type="CDD" id="cd06568">
    <property type="entry name" value="GH20_SpHex_like"/>
    <property type="match status" value="1"/>
</dbReference>
<comment type="caution">
    <text evidence="10">The sequence shown here is derived from an EMBL/GenBank/DDBJ whole genome shotgun (WGS) entry which is preliminary data.</text>
</comment>
<dbReference type="EMBL" id="WKJH01000006">
    <property type="protein sequence ID" value="MRX64400.1"/>
    <property type="molecule type" value="Genomic_DNA"/>
</dbReference>
<protein>
    <recommendedName>
        <fullName evidence="3">beta-N-acetylhexosaminidase</fullName>
        <ecNumber evidence="3">3.2.1.52</ecNumber>
    </recommendedName>
</protein>
<evidence type="ECO:0000256" key="2">
    <source>
        <dbReference type="ARBA" id="ARBA00006285"/>
    </source>
</evidence>
<dbReference type="PANTHER" id="PTHR22600:SF57">
    <property type="entry name" value="BETA-N-ACETYLHEXOSAMINIDASE"/>
    <property type="match status" value="1"/>
</dbReference>
<keyword evidence="11" id="KW-1185">Reference proteome</keyword>
<evidence type="ECO:0000256" key="3">
    <source>
        <dbReference type="ARBA" id="ARBA00012663"/>
    </source>
</evidence>
<dbReference type="InterPro" id="IPR029018">
    <property type="entry name" value="Hex-like_dom2"/>
</dbReference>
<keyword evidence="5" id="KW-0326">Glycosidase</keyword>
<dbReference type="OrthoDB" id="9763537at2"/>
<feature type="domain" description="Beta-hexosaminidase bacterial type N-terminal" evidence="9">
    <location>
        <begin position="41"/>
        <end position="165"/>
    </location>
</feature>
<proteinExistence type="inferred from homology"/>
<evidence type="ECO:0000313" key="11">
    <source>
        <dbReference type="Proteomes" id="UP000443153"/>
    </source>
</evidence>
<evidence type="ECO:0000313" key="10">
    <source>
        <dbReference type="EMBL" id="MRX64400.1"/>
    </source>
</evidence>